<dbReference type="Proteomes" id="UP001315967">
    <property type="component" value="Chromosome"/>
</dbReference>
<sequence>MRRLMKTSELRRLNIIEALIEKDDWENIATIAKQLHSSERTIREDILFLKNTFNEFTIETNHNGVRILLNKNFGLKSVYRQILKESIPFKLMELIFFDETMSVDDLAEKLFVSASSTYRTIQQINKILSTDYHANIETNPCQVVGNEHFIRNFYSAYFKETYSIVEWPFKGTDEEAINQAFISLFQILPEKLDVNIDYAYFESIKIVIAVNRIRYQHGHLIDMVYLDSPWVSQITHALNSRDLSSFSALKNVKAVPVTPESLIQLYTPYLNFERTWTMEKLNELRKEDIKLNTAVTFLEENFIKLADSLNITVNADYFSLAMIGTSSIEDNDPNNLFILFDRNRIFLNEFKKKFPYVYRSTRSIVKKFRSLMGLNQAEDKINHLTYTILTYWENLITQLNEVYYSVKITIISDGHTSHAQMLAEFISSQVKISPKFNIYKEFIITTEILNKLDTDIIITNFTLPEGINKEVIMIEHFPTAQNMQQIEDSIRTIIDERISAQNDQADFPIN</sequence>
<dbReference type="InterPro" id="IPR036388">
    <property type="entry name" value="WH-like_DNA-bd_sf"/>
</dbReference>
<feature type="domain" description="M protein trans-acting positive regulator (MGA) HTH" evidence="4">
    <location>
        <begin position="10"/>
        <end position="56"/>
    </location>
</feature>
<protein>
    <submittedName>
        <fullName evidence="5">Helix-turn-helix domain-containing protein</fullName>
    </submittedName>
</protein>
<keyword evidence="2" id="KW-0804">Transcription</keyword>
<dbReference type="PANTHER" id="PTHR30185:SF18">
    <property type="entry name" value="TRANSCRIPTIONAL REGULATOR MTLR"/>
    <property type="match status" value="1"/>
</dbReference>
<evidence type="ECO:0000259" key="3">
    <source>
        <dbReference type="Pfam" id="PF05043"/>
    </source>
</evidence>
<dbReference type="Pfam" id="PF08280">
    <property type="entry name" value="HTH_Mga"/>
    <property type="match status" value="1"/>
</dbReference>
<evidence type="ECO:0000313" key="5">
    <source>
        <dbReference type="EMBL" id="UUX34398.1"/>
    </source>
</evidence>
<keyword evidence="6" id="KW-1185">Reference proteome</keyword>
<dbReference type="RefSeq" id="WP_313793900.1">
    <property type="nucleotide sequence ID" value="NZ_CP102453.1"/>
</dbReference>
<name>A0ABY5P7H6_9LACT</name>
<evidence type="ECO:0000313" key="6">
    <source>
        <dbReference type="Proteomes" id="UP001315967"/>
    </source>
</evidence>
<reference evidence="5 6" key="1">
    <citation type="submission" date="2022-08" db="EMBL/GenBank/DDBJ databases">
        <title>Aerococcaceae sp. nov isolated from spoiled eye mask.</title>
        <authorList>
            <person name="Zhou G."/>
            <person name="Xie X.-B."/>
            <person name="Shi Q.-S."/>
            <person name="Wang Y.-S."/>
            <person name="Wen X."/>
            <person name="Peng H."/>
            <person name="Yang X.-J."/>
            <person name="Tao H.-B."/>
            <person name="Huang X.-M."/>
        </authorList>
    </citation>
    <scope>NUCLEOTIDE SEQUENCE [LARGE SCALE GENOMIC DNA]</scope>
    <source>
        <strain evidence="6">DM20194951</strain>
    </source>
</reference>
<dbReference type="InterPro" id="IPR050661">
    <property type="entry name" value="BglG_antiterminators"/>
</dbReference>
<dbReference type="Pfam" id="PF05043">
    <property type="entry name" value="Mga"/>
    <property type="match status" value="1"/>
</dbReference>
<dbReference type="InterPro" id="IPR007737">
    <property type="entry name" value="Mga_HTH"/>
</dbReference>
<gene>
    <name evidence="5" type="ORF">NRE15_01745</name>
</gene>
<dbReference type="Gene3D" id="1.10.10.10">
    <property type="entry name" value="Winged helix-like DNA-binding domain superfamily/Winged helix DNA-binding domain"/>
    <property type="match status" value="2"/>
</dbReference>
<evidence type="ECO:0000256" key="2">
    <source>
        <dbReference type="ARBA" id="ARBA00023163"/>
    </source>
</evidence>
<dbReference type="InterPro" id="IPR013199">
    <property type="entry name" value="HTH_Mga_DNA-bd_dom"/>
</dbReference>
<keyword evidence="1" id="KW-0805">Transcription regulation</keyword>
<dbReference type="EMBL" id="CP102453">
    <property type="protein sequence ID" value="UUX34398.1"/>
    <property type="molecule type" value="Genomic_DNA"/>
</dbReference>
<evidence type="ECO:0000256" key="1">
    <source>
        <dbReference type="ARBA" id="ARBA00023015"/>
    </source>
</evidence>
<organism evidence="5 6">
    <name type="scientific">Fundicoccus culcitae</name>
    <dbReference type="NCBI Taxonomy" id="2969821"/>
    <lineage>
        <taxon>Bacteria</taxon>
        <taxon>Bacillati</taxon>
        <taxon>Bacillota</taxon>
        <taxon>Bacilli</taxon>
        <taxon>Lactobacillales</taxon>
        <taxon>Aerococcaceae</taxon>
        <taxon>Fundicoccus</taxon>
    </lineage>
</organism>
<evidence type="ECO:0000259" key="4">
    <source>
        <dbReference type="Pfam" id="PF08280"/>
    </source>
</evidence>
<accession>A0ABY5P7H6</accession>
<proteinExistence type="predicted"/>
<dbReference type="PANTHER" id="PTHR30185">
    <property type="entry name" value="CRYPTIC BETA-GLUCOSIDE BGL OPERON ANTITERMINATOR"/>
    <property type="match status" value="1"/>
</dbReference>
<feature type="domain" description="Mga helix-turn-helix" evidence="3">
    <location>
        <begin position="72"/>
        <end position="158"/>
    </location>
</feature>